<evidence type="ECO:0000313" key="2">
    <source>
        <dbReference type="EMBL" id="AVP95807.1"/>
    </source>
</evidence>
<dbReference type="InterPro" id="IPR025311">
    <property type="entry name" value="DUF4166"/>
</dbReference>
<dbReference type="OrthoDB" id="9154479at2"/>
<dbReference type="EMBL" id="CP027860">
    <property type="protein sequence ID" value="AVP95807.1"/>
    <property type="molecule type" value="Genomic_DNA"/>
</dbReference>
<evidence type="ECO:0000259" key="1">
    <source>
        <dbReference type="Pfam" id="PF13761"/>
    </source>
</evidence>
<dbReference type="RefSeq" id="WP_106889736.1">
    <property type="nucleotide sequence ID" value="NZ_CP027860.1"/>
</dbReference>
<dbReference type="Pfam" id="PF13761">
    <property type="entry name" value="DUF4166"/>
    <property type="match status" value="1"/>
</dbReference>
<gene>
    <name evidence="2" type="ORF">C7S18_00705</name>
</gene>
<organism evidence="2 3">
    <name type="scientific">Ahniella affigens</name>
    <dbReference type="NCBI Taxonomy" id="2021234"/>
    <lineage>
        <taxon>Bacteria</taxon>
        <taxon>Pseudomonadati</taxon>
        <taxon>Pseudomonadota</taxon>
        <taxon>Gammaproteobacteria</taxon>
        <taxon>Lysobacterales</taxon>
        <taxon>Rhodanobacteraceae</taxon>
        <taxon>Ahniella</taxon>
    </lineage>
</organism>
<reference evidence="2 3" key="2">
    <citation type="submission" date="2018-03" db="EMBL/GenBank/DDBJ databases">
        <authorList>
            <person name="Keele B.F."/>
        </authorList>
    </citation>
    <scope>NUCLEOTIDE SEQUENCE [LARGE SCALE GENOMIC DNA]</scope>
    <source>
        <strain evidence="2 3">D13</strain>
    </source>
</reference>
<dbReference type="KEGG" id="xba:C7S18_00705"/>
<evidence type="ECO:0000313" key="3">
    <source>
        <dbReference type="Proteomes" id="UP000241074"/>
    </source>
</evidence>
<sequence length="189" mass="20927">MSTNAVVDWFGPHFTSLHPLLQDLHRHGGQLQGQVDLEFGSGLAGLIGRRLARKLGLPTTAGPVPLRVIISHQEGALHWSRRFEGLPPMHSVFEPHGHFPEGHWLEQTGPLRLCLGVDIEGGGWRWVPRRVAYHGIRLPLALFPTSEAGKRIVNDEYEFSVRFSLPGFGLLLRYGGCLQPLPAVRDTAA</sequence>
<feature type="domain" description="DUF4166" evidence="1">
    <location>
        <begin position="17"/>
        <end position="176"/>
    </location>
</feature>
<accession>A0A2P1PLT9</accession>
<proteinExistence type="predicted"/>
<dbReference type="Proteomes" id="UP000241074">
    <property type="component" value="Chromosome"/>
</dbReference>
<dbReference type="AlphaFoldDB" id="A0A2P1PLT9"/>
<name>A0A2P1PLT9_9GAMM</name>
<keyword evidence="3" id="KW-1185">Reference proteome</keyword>
<protein>
    <recommendedName>
        <fullName evidence="1">DUF4166 domain-containing protein</fullName>
    </recommendedName>
</protein>
<reference evidence="2 3" key="1">
    <citation type="submission" date="2018-03" db="EMBL/GenBank/DDBJ databases">
        <title>Ahniella affigens gen. nov., sp. nov., a gammaproteobacterium isolated from sandy soil near a stream.</title>
        <authorList>
            <person name="Ko Y."/>
            <person name="Kim J.-H."/>
        </authorList>
    </citation>
    <scope>NUCLEOTIDE SEQUENCE [LARGE SCALE GENOMIC DNA]</scope>
    <source>
        <strain evidence="2 3">D13</strain>
    </source>
</reference>